<keyword evidence="7 8" id="KW-0066">ATP synthesis</keyword>
<keyword evidence="3 8" id="KW-0375">Hydrogen ion transport</keyword>
<evidence type="ECO:0000256" key="7">
    <source>
        <dbReference type="ARBA" id="ARBA00023310"/>
    </source>
</evidence>
<comment type="similarity">
    <text evidence="8">Belongs to the ATPase delta chain family.</text>
</comment>
<gene>
    <name evidence="8" type="primary">atpH</name>
    <name evidence="9" type="ORF">C7K25_00535</name>
</gene>
<dbReference type="HAMAP" id="MF_01416">
    <property type="entry name" value="ATP_synth_delta_bact"/>
    <property type="match status" value="1"/>
</dbReference>
<dbReference type="Pfam" id="PF00213">
    <property type="entry name" value="OSCP"/>
    <property type="match status" value="1"/>
</dbReference>
<reference evidence="9" key="1">
    <citation type="submission" date="2018-03" db="EMBL/GenBank/DDBJ databases">
        <authorList>
            <person name="Nunes O.C."/>
            <person name="Lopes A.R."/>
            <person name="Froufe H."/>
            <person name="Munoz-Merida A."/>
            <person name="Barroso C."/>
            <person name="Egas C."/>
        </authorList>
    </citation>
    <scope>NUCLEOTIDE SEQUENCE</scope>
    <source>
        <strain evidence="9">ON4</strain>
    </source>
</reference>
<comment type="function">
    <text evidence="8">This protein is part of the stalk that links CF(0) to CF(1). It either transmits conformational changes from CF(0) to CF(1) or is implicated in proton conduction.</text>
</comment>
<dbReference type="RefSeq" id="WP_026935599.1">
    <property type="nucleotide sequence ID" value="NZ_CP028426.1"/>
</dbReference>
<dbReference type="PANTHER" id="PTHR11910">
    <property type="entry name" value="ATP SYNTHASE DELTA CHAIN"/>
    <property type="match status" value="1"/>
</dbReference>
<evidence type="ECO:0000256" key="2">
    <source>
        <dbReference type="ARBA" id="ARBA00022448"/>
    </source>
</evidence>
<keyword evidence="8" id="KW-1003">Cell membrane</keyword>
<comment type="subcellular location">
    <subcellularLocation>
        <location evidence="8">Cell membrane</location>
        <topology evidence="8">Peripheral membrane protein</topology>
    </subcellularLocation>
    <subcellularLocation>
        <location evidence="1">Membrane</location>
    </subcellularLocation>
</comment>
<comment type="caution">
    <text evidence="9">The sequence shown here is derived from an EMBL/GenBank/DDBJ whole genome shotgun (WGS) entry which is preliminary data.</text>
</comment>
<keyword evidence="10" id="KW-1185">Reference proteome</keyword>
<dbReference type="PRINTS" id="PR00125">
    <property type="entry name" value="ATPASEDELTA"/>
</dbReference>
<accession>A0ABT7C3N9</accession>
<dbReference type="InterPro" id="IPR020781">
    <property type="entry name" value="ATPase_OSCP/d_CS"/>
</dbReference>
<evidence type="ECO:0000256" key="4">
    <source>
        <dbReference type="ARBA" id="ARBA00023065"/>
    </source>
</evidence>
<evidence type="ECO:0000256" key="6">
    <source>
        <dbReference type="ARBA" id="ARBA00023196"/>
    </source>
</evidence>
<keyword evidence="6 8" id="KW-0139">CF(1)</keyword>
<protein>
    <recommendedName>
        <fullName evidence="8">ATP synthase subunit delta</fullName>
    </recommendedName>
    <alternativeName>
        <fullName evidence="8">ATP synthase F(1) sector subunit delta</fullName>
    </alternativeName>
    <alternativeName>
        <fullName evidence="8">F-type ATPase subunit delta</fullName>
        <shortName evidence="8">F-ATPase subunit delta</shortName>
    </alternativeName>
</protein>
<evidence type="ECO:0000313" key="9">
    <source>
        <dbReference type="EMBL" id="MDJ1369873.1"/>
    </source>
</evidence>
<keyword evidence="5 8" id="KW-0472">Membrane</keyword>
<reference evidence="9" key="2">
    <citation type="journal article" date="2022" name="Sci. Rep.">
        <title>In silico prediction of the enzymes involved in the degradation of the herbicide molinate by Gulosibacter molinativorax ON4T.</title>
        <authorList>
            <person name="Lopes A.R."/>
            <person name="Bunin E."/>
            <person name="Viana A.T."/>
            <person name="Froufe H."/>
            <person name="Munoz-Merida A."/>
            <person name="Pinho D."/>
            <person name="Figueiredo J."/>
            <person name="Barroso C."/>
            <person name="Vaz-Moreira I."/>
            <person name="Bellanger X."/>
            <person name="Egas C."/>
            <person name="Nunes O.C."/>
        </authorList>
    </citation>
    <scope>NUCLEOTIDE SEQUENCE</scope>
    <source>
        <strain evidence="9">ON4</strain>
    </source>
</reference>
<evidence type="ECO:0000256" key="1">
    <source>
        <dbReference type="ARBA" id="ARBA00004370"/>
    </source>
</evidence>
<dbReference type="EMBL" id="PXVD01000001">
    <property type="protein sequence ID" value="MDJ1369873.1"/>
    <property type="molecule type" value="Genomic_DNA"/>
</dbReference>
<keyword evidence="2 8" id="KW-0813">Transport</keyword>
<proteinExistence type="inferred from homology"/>
<evidence type="ECO:0000256" key="3">
    <source>
        <dbReference type="ARBA" id="ARBA00022781"/>
    </source>
</evidence>
<name>A0ABT7C3N9_9MICO</name>
<comment type="function">
    <text evidence="8">F(1)F(0) ATP synthase produces ATP from ADP in the presence of a proton or sodium gradient. F-type ATPases consist of two structural domains, F(1) containing the extramembraneous catalytic core and F(0) containing the membrane proton channel, linked together by a central stalk and a peripheral stalk. During catalysis, ATP synthesis in the catalytic domain of F(1) is coupled via a rotary mechanism of the central stalk subunits to proton translocation.</text>
</comment>
<sequence length="263" mass="28260">MRSATKHALAAVKREIDTLTQVDTDSVNNLFGAVDVLAESKPLASALVERGVPPESKRSLVERVFGSQLGGPATRVLATVVAQNWESAEELVQVTQEAAIRALAQATGNHEQLGSELNAFLDTVLSNGELELSLGTRLQAPETKVALVNRLFGQRLSADTIRILTSLFTNSGGRRTRRLVSWARDVVADQANRQVAVVTVARGLNDAQLDRLKAGLAARFGREVAVNQVIDPAVIGGMRIEFGDVVIDDTAAARLHDLRLQLA</sequence>
<evidence type="ECO:0000256" key="8">
    <source>
        <dbReference type="HAMAP-Rule" id="MF_01416"/>
    </source>
</evidence>
<dbReference type="InterPro" id="IPR000711">
    <property type="entry name" value="ATPase_OSCP/dsu"/>
</dbReference>
<evidence type="ECO:0000256" key="5">
    <source>
        <dbReference type="ARBA" id="ARBA00023136"/>
    </source>
</evidence>
<dbReference type="Proteomes" id="UP001170379">
    <property type="component" value="Unassembled WGS sequence"/>
</dbReference>
<keyword evidence="4 8" id="KW-0406">Ion transport</keyword>
<dbReference type="PROSITE" id="PS00389">
    <property type="entry name" value="ATPASE_DELTA"/>
    <property type="match status" value="1"/>
</dbReference>
<organism evidence="9 10">
    <name type="scientific">Gulosibacter molinativorax</name>
    <dbReference type="NCBI Taxonomy" id="256821"/>
    <lineage>
        <taxon>Bacteria</taxon>
        <taxon>Bacillati</taxon>
        <taxon>Actinomycetota</taxon>
        <taxon>Actinomycetes</taxon>
        <taxon>Micrococcales</taxon>
        <taxon>Microbacteriaceae</taxon>
        <taxon>Gulosibacter</taxon>
    </lineage>
</organism>
<evidence type="ECO:0000313" key="10">
    <source>
        <dbReference type="Proteomes" id="UP001170379"/>
    </source>
</evidence>